<name>A0A3S1D3Q1_9BACL</name>
<dbReference type="AlphaFoldDB" id="A0A3S1D3Q1"/>
<dbReference type="EMBL" id="RZNX01000001">
    <property type="protein sequence ID" value="RUT36331.1"/>
    <property type="molecule type" value="Genomic_DNA"/>
</dbReference>
<keyword evidence="2" id="KW-1185">Reference proteome</keyword>
<evidence type="ECO:0000313" key="1">
    <source>
        <dbReference type="EMBL" id="RUT36331.1"/>
    </source>
</evidence>
<dbReference type="RefSeq" id="WP_127198024.1">
    <property type="nucleotide sequence ID" value="NZ_RZNX01000001.1"/>
</dbReference>
<dbReference type="OrthoDB" id="1624444at2"/>
<gene>
    <name evidence="1" type="ORF">EJP77_04925</name>
</gene>
<evidence type="ECO:0000313" key="2">
    <source>
        <dbReference type="Proteomes" id="UP000272464"/>
    </source>
</evidence>
<proteinExistence type="predicted"/>
<reference evidence="1 2" key="1">
    <citation type="submission" date="2018-12" db="EMBL/GenBank/DDBJ databases">
        <authorList>
            <person name="Sun L."/>
            <person name="Chen Z."/>
        </authorList>
    </citation>
    <scope>NUCLEOTIDE SEQUENCE [LARGE SCALE GENOMIC DNA]</scope>
    <source>
        <strain evidence="1 2">3-5-3</strain>
    </source>
</reference>
<protein>
    <submittedName>
        <fullName evidence="1">Uncharacterized protein</fullName>
    </submittedName>
</protein>
<comment type="caution">
    <text evidence="1">The sequence shown here is derived from an EMBL/GenBank/DDBJ whole genome shotgun (WGS) entry which is preliminary data.</text>
</comment>
<organism evidence="1 2">
    <name type="scientific">Paenibacillus zeisoli</name>
    <dbReference type="NCBI Taxonomy" id="2496267"/>
    <lineage>
        <taxon>Bacteria</taxon>
        <taxon>Bacillati</taxon>
        <taxon>Bacillota</taxon>
        <taxon>Bacilli</taxon>
        <taxon>Bacillales</taxon>
        <taxon>Paenibacillaceae</taxon>
        <taxon>Paenibacillus</taxon>
    </lineage>
</organism>
<sequence>MPMLDSYGLDINRIDGTGVAQPPKIIVPGVSDQIMPADNYDQITVKGDADLIAANIKSGVDIFGVLGTYVGTGRQFVSGITTSIQPGISFNMVGGGAPVALPYVSVAGLTFKPKAIMLFASNSTYMTVYQSYLGDYYMGAGTGWCIVTAAYSSTQTSGYLSDFIETGNLSVTATTFQLPVWAGNIQYNWIAFE</sequence>
<dbReference type="Proteomes" id="UP000272464">
    <property type="component" value="Unassembled WGS sequence"/>
</dbReference>
<accession>A0A3S1D3Q1</accession>